<evidence type="ECO:0000313" key="2">
    <source>
        <dbReference type="EMBL" id="CAG9540408.1"/>
    </source>
</evidence>
<evidence type="ECO:0000313" key="3">
    <source>
        <dbReference type="Proteomes" id="UP000746747"/>
    </source>
</evidence>
<comment type="caution">
    <text evidence="2">The sequence shown here is derived from an EMBL/GenBank/DDBJ whole genome shotgun (WGS) entry which is preliminary data.</text>
</comment>
<protein>
    <submittedName>
        <fullName evidence="2">Uncharacterized protein</fullName>
    </submittedName>
</protein>
<accession>A0A8J2MES8</accession>
<proteinExistence type="predicted"/>
<dbReference type="OrthoDB" id="10544678at2759"/>
<keyword evidence="3" id="KW-1185">Reference proteome</keyword>
<keyword evidence="1" id="KW-0472">Membrane</keyword>
<name>A0A8J2MES8_9BILA</name>
<organism evidence="2 3">
    <name type="scientific">Cercopithifilaria johnstoni</name>
    <dbReference type="NCBI Taxonomy" id="2874296"/>
    <lineage>
        <taxon>Eukaryota</taxon>
        <taxon>Metazoa</taxon>
        <taxon>Ecdysozoa</taxon>
        <taxon>Nematoda</taxon>
        <taxon>Chromadorea</taxon>
        <taxon>Rhabditida</taxon>
        <taxon>Spirurina</taxon>
        <taxon>Spiruromorpha</taxon>
        <taxon>Filarioidea</taxon>
        <taxon>Onchocercidae</taxon>
        <taxon>Cercopithifilaria</taxon>
    </lineage>
</organism>
<keyword evidence="1" id="KW-1133">Transmembrane helix</keyword>
<evidence type="ECO:0000256" key="1">
    <source>
        <dbReference type="SAM" id="Phobius"/>
    </source>
</evidence>
<dbReference type="AlphaFoldDB" id="A0A8J2MES8"/>
<sequence length="95" mass="11048">MENFADDDYWETVPGGNGTWRTSQCGGGINRTTSAIIFDFKIAFQYLLSWGLLLSIFQQNVIYILPVLNFVFKYGLVENKEIYQRRAMKKKGVRR</sequence>
<reference evidence="2" key="1">
    <citation type="submission" date="2021-09" db="EMBL/GenBank/DDBJ databases">
        <authorList>
            <consortium name="Pathogen Informatics"/>
        </authorList>
    </citation>
    <scope>NUCLEOTIDE SEQUENCE</scope>
</reference>
<gene>
    <name evidence="2" type="ORF">CJOHNSTONI_LOCUS9924</name>
</gene>
<feature type="transmembrane region" description="Helical" evidence="1">
    <location>
        <begin position="56"/>
        <end position="76"/>
    </location>
</feature>
<dbReference type="EMBL" id="CAKAEH010001952">
    <property type="protein sequence ID" value="CAG9540408.1"/>
    <property type="molecule type" value="Genomic_DNA"/>
</dbReference>
<dbReference type="Proteomes" id="UP000746747">
    <property type="component" value="Unassembled WGS sequence"/>
</dbReference>
<keyword evidence="1" id="KW-0812">Transmembrane</keyword>